<evidence type="ECO:0000256" key="1">
    <source>
        <dbReference type="SAM" id="Phobius"/>
    </source>
</evidence>
<dbReference type="RefSeq" id="XP_022990489.1">
    <property type="nucleotide sequence ID" value="XM_023134721.1"/>
</dbReference>
<organism evidence="2 3">
    <name type="scientific">Cucurbita maxima</name>
    <name type="common">Pumpkin</name>
    <name type="synonym">Winter squash</name>
    <dbReference type="NCBI Taxonomy" id="3661"/>
    <lineage>
        <taxon>Eukaryota</taxon>
        <taxon>Viridiplantae</taxon>
        <taxon>Streptophyta</taxon>
        <taxon>Embryophyta</taxon>
        <taxon>Tracheophyta</taxon>
        <taxon>Spermatophyta</taxon>
        <taxon>Magnoliopsida</taxon>
        <taxon>eudicotyledons</taxon>
        <taxon>Gunneridae</taxon>
        <taxon>Pentapetalae</taxon>
        <taxon>rosids</taxon>
        <taxon>fabids</taxon>
        <taxon>Cucurbitales</taxon>
        <taxon>Cucurbitaceae</taxon>
        <taxon>Cucurbiteae</taxon>
        <taxon>Cucurbita</taxon>
    </lineage>
</organism>
<dbReference type="KEGG" id="cmax:111487337"/>
<evidence type="ECO:0000313" key="3">
    <source>
        <dbReference type="RefSeq" id="XP_022990489.1"/>
    </source>
</evidence>
<feature type="transmembrane region" description="Helical" evidence="1">
    <location>
        <begin position="49"/>
        <end position="66"/>
    </location>
</feature>
<evidence type="ECO:0000313" key="2">
    <source>
        <dbReference type="Proteomes" id="UP000504608"/>
    </source>
</evidence>
<proteinExistence type="predicted"/>
<keyword evidence="2" id="KW-1185">Reference proteome</keyword>
<keyword evidence="1" id="KW-1133">Transmembrane helix</keyword>
<sequence length="118" mass="13816">MKLTSATVLIVIEFCWRLKINVLSLKVDRRSSKCWMKTSANFLNKRMEVSPGIFFLCCVVTLVLLFRPIRIRRRICWWSSHSLLSLQPTYSPLQLGFSYLLHLSTLVLERFAGEDTIY</sequence>
<name>A0A6J1JS64_CUCMA</name>
<reference evidence="3" key="1">
    <citation type="submission" date="2025-08" db="UniProtKB">
        <authorList>
            <consortium name="RefSeq"/>
        </authorList>
    </citation>
    <scope>IDENTIFICATION</scope>
    <source>
        <tissue evidence="3">Young leaves</tissue>
    </source>
</reference>
<gene>
    <name evidence="3" type="primary">LOC111487337</name>
</gene>
<protein>
    <submittedName>
        <fullName evidence="3">Uncharacterized protein LOC111487337 isoform X1</fullName>
    </submittedName>
</protein>
<keyword evidence="1" id="KW-0812">Transmembrane</keyword>
<dbReference type="Proteomes" id="UP000504608">
    <property type="component" value="Unplaced"/>
</dbReference>
<dbReference type="AlphaFoldDB" id="A0A6J1JS64"/>
<keyword evidence="1" id="KW-0472">Membrane</keyword>
<dbReference type="GeneID" id="111487337"/>
<accession>A0A6J1JS64</accession>